<dbReference type="InterPro" id="IPR050983">
    <property type="entry name" value="GST_Omega/HSP26"/>
</dbReference>
<dbReference type="InterPro" id="IPR004045">
    <property type="entry name" value="Glutathione_S-Trfase_N"/>
</dbReference>
<sequence length="247" mass="27319">MALAEPLTLYAAKVCPFAHRVELALAESGLKKDKDFTRYEIDLQNKPEWYEPKVNAAGKVPAIAYGGPKVPGDQPSPDSTKLTESLVLIEFVADLVPNSSLLPSSPVLRAKTRFFIDAFSTQFMPPSFAFISGKGPSDGLLNAIEQLQNLMAPSGFVIGDGKEFTTADAAIIPFFARMEVGLKNDSGGFEEGEGTKAWEALMTEGRFARWRKYWADVKARESFKDTFDEVKYCFEIYLNPRVNHSSS</sequence>
<dbReference type="Gene3D" id="1.20.1050.10">
    <property type="match status" value="1"/>
</dbReference>
<dbReference type="Pfam" id="PF13409">
    <property type="entry name" value="GST_N_2"/>
    <property type="match status" value="1"/>
</dbReference>
<dbReference type="InterPro" id="IPR036282">
    <property type="entry name" value="Glutathione-S-Trfase_C_sf"/>
</dbReference>
<evidence type="ECO:0000313" key="3">
    <source>
        <dbReference type="Proteomes" id="UP000772434"/>
    </source>
</evidence>
<dbReference type="AlphaFoldDB" id="A0A9P5PB17"/>
<comment type="caution">
    <text evidence="2">The sequence shown here is derived from an EMBL/GenBank/DDBJ whole genome shotgun (WGS) entry which is preliminary data.</text>
</comment>
<name>A0A9P5PB17_9AGAR</name>
<dbReference type="InterPro" id="IPR040079">
    <property type="entry name" value="Glutathione_S-Trfase"/>
</dbReference>
<dbReference type="Gene3D" id="3.40.30.10">
    <property type="entry name" value="Glutaredoxin"/>
    <property type="match status" value="1"/>
</dbReference>
<dbReference type="Proteomes" id="UP000772434">
    <property type="component" value="Unassembled WGS sequence"/>
</dbReference>
<dbReference type="InterPro" id="IPR036249">
    <property type="entry name" value="Thioredoxin-like_sf"/>
</dbReference>
<organism evidence="2 3">
    <name type="scientific">Rhodocollybia butyracea</name>
    <dbReference type="NCBI Taxonomy" id="206335"/>
    <lineage>
        <taxon>Eukaryota</taxon>
        <taxon>Fungi</taxon>
        <taxon>Dikarya</taxon>
        <taxon>Basidiomycota</taxon>
        <taxon>Agaricomycotina</taxon>
        <taxon>Agaricomycetes</taxon>
        <taxon>Agaricomycetidae</taxon>
        <taxon>Agaricales</taxon>
        <taxon>Marasmiineae</taxon>
        <taxon>Omphalotaceae</taxon>
        <taxon>Rhodocollybia</taxon>
    </lineage>
</organism>
<protein>
    <recommendedName>
        <fullName evidence="1">GST N-terminal domain-containing protein</fullName>
    </recommendedName>
</protein>
<dbReference type="PANTHER" id="PTHR43968:SF8">
    <property type="entry name" value="S-TRANSFERASE, PUTATIVE (AFU_ORTHOLOGUE AFUA_2G00590)-RELATED"/>
    <property type="match status" value="1"/>
</dbReference>
<accession>A0A9P5PB17</accession>
<dbReference type="SUPFAM" id="SSF52833">
    <property type="entry name" value="Thioredoxin-like"/>
    <property type="match status" value="1"/>
</dbReference>
<dbReference type="SFLD" id="SFLDS00019">
    <property type="entry name" value="Glutathione_Transferase_(cytos"/>
    <property type="match status" value="1"/>
</dbReference>
<feature type="domain" description="GST N-terminal" evidence="1">
    <location>
        <begin position="5"/>
        <end position="100"/>
    </location>
</feature>
<dbReference type="CDD" id="cd00299">
    <property type="entry name" value="GST_C_family"/>
    <property type="match status" value="1"/>
</dbReference>
<dbReference type="GO" id="GO:0005737">
    <property type="term" value="C:cytoplasm"/>
    <property type="evidence" value="ECO:0007669"/>
    <property type="project" value="TreeGrafter"/>
</dbReference>
<proteinExistence type="predicted"/>
<dbReference type="EMBL" id="JADNRY010000236">
    <property type="protein sequence ID" value="KAF9060578.1"/>
    <property type="molecule type" value="Genomic_DNA"/>
</dbReference>
<gene>
    <name evidence="2" type="ORF">BDP27DRAFT_1301714</name>
</gene>
<dbReference type="PANTHER" id="PTHR43968">
    <property type="match status" value="1"/>
</dbReference>
<dbReference type="SUPFAM" id="SSF47616">
    <property type="entry name" value="GST C-terminal domain-like"/>
    <property type="match status" value="1"/>
</dbReference>
<dbReference type="CDD" id="cd00570">
    <property type="entry name" value="GST_N_family"/>
    <property type="match status" value="1"/>
</dbReference>
<dbReference type="PROSITE" id="PS50404">
    <property type="entry name" value="GST_NTER"/>
    <property type="match status" value="1"/>
</dbReference>
<dbReference type="OrthoDB" id="202840at2759"/>
<keyword evidence="3" id="KW-1185">Reference proteome</keyword>
<dbReference type="SFLD" id="SFLDG00358">
    <property type="entry name" value="Main_(cytGST)"/>
    <property type="match status" value="1"/>
</dbReference>
<evidence type="ECO:0000313" key="2">
    <source>
        <dbReference type="EMBL" id="KAF9060578.1"/>
    </source>
</evidence>
<reference evidence="2" key="1">
    <citation type="submission" date="2020-11" db="EMBL/GenBank/DDBJ databases">
        <authorList>
            <consortium name="DOE Joint Genome Institute"/>
            <person name="Ahrendt S."/>
            <person name="Riley R."/>
            <person name="Andreopoulos W."/>
            <person name="Labutti K."/>
            <person name="Pangilinan J."/>
            <person name="Ruiz-Duenas F.J."/>
            <person name="Barrasa J.M."/>
            <person name="Sanchez-Garcia M."/>
            <person name="Camarero S."/>
            <person name="Miyauchi S."/>
            <person name="Serrano A."/>
            <person name="Linde D."/>
            <person name="Babiker R."/>
            <person name="Drula E."/>
            <person name="Ayuso-Fernandez I."/>
            <person name="Pacheco R."/>
            <person name="Padilla G."/>
            <person name="Ferreira P."/>
            <person name="Barriuso J."/>
            <person name="Kellner H."/>
            <person name="Castanera R."/>
            <person name="Alfaro M."/>
            <person name="Ramirez L."/>
            <person name="Pisabarro A.G."/>
            <person name="Kuo A."/>
            <person name="Tritt A."/>
            <person name="Lipzen A."/>
            <person name="He G."/>
            <person name="Yan M."/>
            <person name="Ng V."/>
            <person name="Cullen D."/>
            <person name="Martin F."/>
            <person name="Rosso M.-N."/>
            <person name="Henrissat B."/>
            <person name="Hibbett D."/>
            <person name="Martinez A.T."/>
            <person name="Grigoriev I.V."/>
        </authorList>
    </citation>
    <scope>NUCLEOTIDE SEQUENCE</scope>
    <source>
        <strain evidence="2">AH 40177</strain>
    </source>
</reference>
<evidence type="ECO:0000259" key="1">
    <source>
        <dbReference type="PROSITE" id="PS50404"/>
    </source>
</evidence>